<evidence type="ECO:0000313" key="4">
    <source>
        <dbReference type="Proteomes" id="UP001527882"/>
    </source>
</evidence>
<feature type="domain" description="Integrase catalytic" evidence="2">
    <location>
        <begin position="226"/>
        <end position="405"/>
    </location>
</feature>
<gene>
    <name evidence="3" type="ORF">O9H85_00200</name>
</gene>
<dbReference type="PROSITE" id="PS50994">
    <property type="entry name" value="INTEGRASE"/>
    <property type="match status" value="1"/>
</dbReference>
<keyword evidence="4" id="KW-1185">Reference proteome</keyword>
<evidence type="ECO:0000259" key="2">
    <source>
        <dbReference type="PROSITE" id="PS50994"/>
    </source>
</evidence>
<dbReference type="InterPro" id="IPR001584">
    <property type="entry name" value="Integrase_cat-core"/>
</dbReference>
<dbReference type="Pfam" id="PF13276">
    <property type="entry name" value="HTH_21"/>
    <property type="match status" value="1"/>
</dbReference>
<proteinExistence type="predicted"/>
<dbReference type="InterPro" id="IPR002514">
    <property type="entry name" value="Transposase_8"/>
</dbReference>
<evidence type="ECO:0000256" key="1">
    <source>
        <dbReference type="ARBA" id="ARBA00002286"/>
    </source>
</evidence>
<dbReference type="InterPro" id="IPR009057">
    <property type="entry name" value="Homeodomain-like_sf"/>
</dbReference>
<dbReference type="EMBL" id="JAQAGZ010000001">
    <property type="protein sequence ID" value="MCZ8510884.1"/>
    <property type="molecule type" value="Genomic_DNA"/>
</dbReference>
<reference evidence="3 4" key="1">
    <citation type="submission" date="2022-12" db="EMBL/GenBank/DDBJ databases">
        <title>Draft genome sequence of Paenibacillus sp. dW9.</title>
        <authorList>
            <person name="Choi E.-W."/>
            <person name="Kim D.-U."/>
        </authorList>
    </citation>
    <scope>NUCLEOTIDE SEQUENCE [LARGE SCALE GENOMIC DNA]</scope>
    <source>
        <strain evidence="4">dW9</strain>
    </source>
</reference>
<dbReference type="InterPro" id="IPR048020">
    <property type="entry name" value="Transpos_IS3"/>
</dbReference>
<dbReference type="Gene3D" id="3.30.420.10">
    <property type="entry name" value="Ribonuclease H-like superfamily/Ribonuclease H"/>
    <property type="match status" value="1"/>
</dbReference>
<protein>
    <submittedName>
        <fullName evidence="3">IS3 family transposase</fullName>
    </submittedName>
</protein>
<name>A0ABT4Q223_9BACL</name>
<dbReference type="PANTHER" id="PTHR47515:SF2">
    <property type="entry name" value="INTEGRASE CORE DOMAIN PROTEIN"/>
    <property type="match status" value="1"/>
</dbReference>
<sequence>MQRKSYSMEFKQQLIQEALEAGNASQVARRHGIDGKMLSRWIRQSKQTDWKKTAPEAKKITAYTPSPKEFQELEHENDKLKKLLGEKDLEIAILRDLVKKANPGLSDKIEIADTWIARGYAAAVVLRIVGVSEQTYYYRKKHLKSQRVYNGGRPIPGFSLDQKQQPVSDEQIKEWLMELITGDESIYGYRKLTLCLKRQYGLVINKKKVYRLCQELDILQPQRRKRIHYPRKLANNREIRASNQLWEMDVKYGYIAVEQRFFFLLSIIDVYDRSIIDYHMGLSCEGKHAAQILQRALWKRQLFEKEQRPVIRTDNGPQFISHAFEEACLNLKVEHERIPPKTPNKNAHIEAFHAILEQDCLSRHEFDSYQDAYRIVSDYLLFYNQRRIHGSLYDLSPSEFLQAIRLQAVKPFVIKV</sequence>
<dbReference type="InterPro" id="IPR025948">
    <property type="entry name" value="HTH-like_dom"/>
</dbReference>
<dbReference type="SUPFAM" id="SSF46689">
    <property type="entry name" value="Homeodomain-like"/>
    <property type="match status" value="1"/>
</dbReference>
<dbReference type="InterPro" id="IPR012337">
    <property type="entry name" value="RNaseH-like_sf"/>
</dbReference>
<comment type="caution">
    <text evidence="3">The sequence shown here is derived from an EMBL/GenBank/DDBJ whole genome shotgun (WGS) entry which is preliminary data.</text>
</comment>
<dbReference type="Pfam" id="PF01527">
    <property type="entry name" value="HTH_Tnp_1"/>
    <property type="match status" value="1"/>
</dbReference>
<evidence type="ECO:0000313" key="3">
    <source>
        <dbReference type="EMBL" id="MCZ8510884.1"/>
    </source>
</evidence>
<dbReference type="Pfam" id="PF00665">
    <property type="entry name" value="rve"/>
    <property type="match status" value="1"/>
</dbReference>
<comment type="function">
    <text evidence="1">Involved in the transposition of the insertion sequence.</text>
</comment>
<dbReference type="PANTHER" id="PTHR47515">
    <property type="entry name" value="LOW CALCIUM RESPONSE LOCUS PROTEIN T"/>
    <property type="match status" value="1"/>
</dbReference>
<dbReference type="Gene3D" id="1.10.10.60">
    <property type="entry name" value="Homeodomain-like"/>
    <property type="match status" value="1"/>
</dbReference>
<dbReference type="Pfam" id="PF13333">
    <property type="entry name" value="rve_2"/>
    <property type="match status" value="1"/>
</dbReference>
<accession>A0ABT4Q223</accession>
<dbReference type="InterPro" id="IPR036397">
    <property type="entry name" value="RNaseH_sf"/>
</dbReference>
<organism evidence="3 4">
    <name type="scientific">Paenibacillus gyeongsangnamensis</name>
    <dbReference type="NCBI Taxonomy" id="3388067"/>
    <lineage>
        <taxon>Bacteria</taxon>
        <taxon>Bacillati</taxon>
        <taxon>Bacillota</taxon>
        <taxon>Bacilli</taxon>
        <taxon>Bacillales</taxon>
        <taxon>Paenibacillaceae</taxon>
        <taxon>Paenibacillus</taxon>
    </lineage>
</organism>
<dbReference type="SUPFAM" id="SSF53098">
    <property type="entry name" value="Ribonuclease H-like"/>
    <property type="match status" value="1"/>
</dbReference>
<dbReference type="Proteomes" id="UP001527882">
    <property type="component" value="Unassembled WGS sequence"/>
</dbReference>
<dbReference type="RefSeq" id="WP_269879260.1">
    <property type="nucleotide sequence ID" value="NZ_JAQAGZ010000001.1"/>
</dbReference>
<dbReference type="NCBIfam" id="NF033516">
    <property type="entry name" value="transpos_IS3"/>
    <property type="match status" value="1"/>
</dbReference>